<dbReference type="eggNOG" id="COG0762">
    <property type="taxonomic scope" value="Bacteria"/>
</dbReference>
<dbReference type="OrthoDB" id="468399at2"/>
<keyword evidence="2" id="KW-1133">Transmembrane helix</keyword>
<feature type="transmembrane region" description="Helical" evidence="2">
    <location>
        <begin position="51"/>
        <end position="71"/>
    </location>
</feature>
<dbReference type="GO" id="GO:0016020">
    <property type="term" value="C:membrane"/>
    <property type="evidence" value="ECO:0007669"/>
    <property type="project" value="InterPro"/>
</dbReference>
<feature type="transmembrane region" description="Helical" evidence="2">
    <location>
        <begin position="83"/>
        <end position="102"/>
    </location>
</feature>
<dbReference type="EMBL" id="AAXW01000022">
    <property type="protein sequence ID" value="EAZ90602.1"/>
    <property type="molecule type" value="Genomic_DNA"/>
</dbReference>
<dbReference type="Proteomes" id="UP000003781">
    <property type="component" value="Unassembled WGS sequence"/>
</dbReference>
<name>A3IS86_9CHRO</name>
<dbReference type="RefSeq" id="WP_008276243.1">
    <property type="nucleotide sequence ID" value="NZ_AAXW01000022.1"/>
</dbReference>
<sequence>MNEHSEHNTTHSEDEYQQRQQQMQLEQEELRLEQEEHRIEQARRNLIVNRLLKGMFFLVSALETLLVLRFLLKFAGANPDSLFSQVIYGWSSPFVAPFMNLFNDINVGNSVIEINTITAMIIYGLLAMLAARLVEIVAGR</sequence>
<evidence type="ECO:0000256" key="1">
    <source>
        <dbReference type="SAM" id="MobiDB-lite"/>
    </source>
</evidence>
<evidence type="ECO:0000313" key="4">
    <source>
        <dbReference type="Proteomes" id="UP000003781"/>
    </source>
</evidence>
<feature type="transmembrane region" description="Helical" evidence="2">
    <location>
        <begin position="114"/>
        <end position="134"/>
    </location>
</feature>
<keyword evidence="4" id="KW-1185">Reference proteome</keyword>
<feature type="compositionally biased region" description="Basic and acidic residues" evidence="1">
    <location>
        <begin position="1"/>
        <end position="17"/>
    </location>
</feature>
<evidence type="ECO:0000313" key="3">
    <source>
        <dbReference type="EMBL" id="EAZ90602.1"/>
    </source>
</evidence>
<keyword evidence="2" id="KW-0812">Transmembrane</keyword>
<dbReference type="AlphaFoldDB" id="A3IS86"/>
<dbReference type="Pfam" id="PF02325">
    <property type="entry name" value="CCB3_YggT"/>
    <property type="match status" value="1"/>
</dbReference>
<gene>
    <name evidence="3" type="ORF">CY0110_08006</name>
</gene>
<keyword evidence="2" id="KW-0472">Membrane</keyword>
<reference evidence="3 4" key="1">
    <citation type="submission" date="2007-03" db="EMBL/GenBank/DDBJ databases">
        <authorList>
            <person name="Stal L."/>
            <person name="Ferriera S."/>
            <person name="Johnson J."/>
            <person name="Kravitz S."/>
            <person name="Beeson K."/>
            <person name="Sutton G."/>
            <person name="Rogers Y.-H."/>
            <person name="Friedman R."/>
            <person name="Frazier M."/>
            <person name="Venter J.C."/>
        </authorList>
    </citation>
    <scope>NUCLEOTIDE SEQUENCE [LARGE SCALE GENOMIC DNA]</scope>
    <source>
        <strain evidence="3 4">CCY0110</strain>
    </source>
</reference>
<accession>A3IS86</accession>
<feature type="region of interest" description="Disordered" evidence="1">
    <location>
        <begin position="1"/>
        <end position="25"/>
    </location>
</feature>
<proteinExistence type="predicted"/>
<evidence type="ECO:0008006" key="5">
    <source>
        <dbReference type="Google" id="ProtNLM"/>
    </source>
</evidence>
<comment type="caution">
    <text evidence="3">The sequence shown here is derived from an EMBL/GenBank/DDBJ whole genome shotgun (WGS) entry which is preliminary data.</text>
</comment>
<organism evidence="3 4">
    <name type="scientific">Crocosphaera chwakensis CCY0110</name>
    <dbReference type="NCBI Taxonomy" id="391612"/>
    <lineage>
        <taxon>Bacteria</taxon>
        <taxon>Bacillati</taxon>
        <taxon>Cyanobacteriota</taxon>
        <taxon>Cyanophyceae</taxon>
        <taxon>Oscillatoriophycideae</taxon>
        <taxon>Chroococcales</taxon>
        <taxon>Aphanothecaceae</taxon>
        <taxon>Crocosphaera</taxon>
        <taxon>Crocosphaera chwakensis</taxon>
    </lineage>
</organism>
<evidence type="ECO:0000256" key="2">
    <source>
        <dbReference type="SAM" id="Phobius"/>
    </source>
</evidence>
<dbReference type="InterPro" id="IPR003425">
    <property type="entry name" value="CCB3/YggT"/>
</dbReference>
<protein>
    <recommendedName>
        <fullName evidence="5">YggT family protein</fullName>
    </recommendedName>
</protein>